<keyword evidence="4" id="KW-0489">Methyltransferase</keyword>
<dbReference type="OMA" id="INSAWNK"/>
<evidence type="ECO:0000256" key="6">
    <source>
        <dbReference type="ARBA" id="ARBA00022723"/>
    </source>
</evidence>
<evidence type="ECO:0000256" key="5">
    <source>
        <dbReference type="ARBA" id="ARBA00022679"/>
    </source>
</evidence>
<dbReference type="InterPro" id="IPR042086">
    <property type="entry name" value="MeTrfase_capping"/>
</dbReference>
<dbReference type="EMBL" id="HG739097">
    <property type="protein sequence ID" value="CDP04663.1"/>
    <property type="molecule type" value="Genomic_DNA"/>
</dbReference>
<dbReference type="GO" id="GO:0046872">
    <property type="term" value="F:metal ion binding"/>
    <property type="evidence" value="ECO:0007669"/>
    <property type="project" value="UniProtKB-KW"/>
</dbReference>
<dbReference type="PhylomeDB" id="A0A068UAL0"/>
<evidence type="ECO:0000256" key="4">
    <source>
        <dbReference type="ARBA" id="ARBA00022603"/>
    </source>
</evidence>
<evidence type="ECO:0000256" key="1">
    <source>
        <dbReference type="ARBA" id="ARBA00001946"/>
    </source>
</evidence>
<organism evidence="9 10">
    <name type="scientific">Coffea canephora</name>
    <name type="common">Robusta coffee</name>
    <dbReference type="NCBI Taxonomy" id="49390"/>
    <lineage>
        <taxon>Eukaryota</taxon>
        <taxon>Viridiplantae</taxon>
        <taxon>Streptophyta</taxon>
        <taxon>Embryophyta</taxon>
        <taxon>Tracheophyta</taxon>
        <taxon>Spermatophyta</taxon>
        <taxon>Magnoliopsida</taxon>
        <taxon>eudicotyledons</taxon>
        <taxon>Gunneridae</taxon>
        <taxon>Pentapetalae</taxon>
        <taxon>asterids</taxon>
        <taxon>lamiids</taxon>
        <taxon>Gentianales</taxon>
        <taxon>Rubiaceae</taxon>
        <taxon>Ixoroideae</taxon>
        <taxon>Gardenieae complex</taxon>
        <taxon>Bertiereae - Coffeeae clade</taxon>
        <taxon>Coffeeae</taxon>
        <taxon>Coffea</taxon>
    </lineage>
</organism>
<dbReference type="Proteomes" id="UP000295252">
    <property type="component" value="Chromosome IX"/>
</dbReference>
<dbReference type="Gene3D" id="1.10.1200.270">
    <property type="entry name" value="Methyltransferase, alpha-helical capping domain"/>
    <property type="match status" value="1"/>
</dbReference>
<evidence type="ECO:0000256" key="2">
    <source>
        <dbReference type="ARBA" id="ARBA00004913"/>
    </source>
</evidence>
<dbReference type="Pfam" id="PF03492">
    <property type="entry name" value="Methyltransf_7"/>
    <property type="match status" value="1"/>
</dbReference>
<accession>A0A068UAL0</accession>
<comment type="similarity">
    <text evidence="3">Belongs to the methyltransferase superfamily. Type-7 methyltransferase family.</text>
</comment>
<evidence type="ECO:0000313" key="9">
    <source>
        <dbReference type="EMBL" id="CDP04663.1"/>
    </source>
</evidence>
<dbReference type="GO" id="GO:0008168">
    <property type="term" value="F:methyltransferase activity"/>
    <property type="evidence" value="ECO:0007669"/>
    <property type="project" value="UniProtKB-KW"/>
</dbReference>
<evidence type="ECO:0000256" key="3">
    <source>
        <dbReference type="ARBA" id="ARBA00007967"/>
    </source>
</evidence>
<dbReference type="InParanoid" id="A0A068UAL0"/>
<evidence type="ECO:0000256" key="8">
    <source>
        <dbReference type="SAM" id="MobiDB-lite"/>
    </source>
</evidence>
<dbReference type="SUPFAM" id="SSF53335">
    <property type="entry name" value="S-adenosyl-L-methionine-dependent methyltransferases"/>
    <property type="match status" value="1"/>
</dbReference>
<gene>
    <name evidence="9" type="ORF">GSCOC_T00018705001</name>
</gene>
<dbReference type="GO" id="GO:0032259">
    <property type="term" value="P:methylation"/>
    <property type="evidence" value="ECO:0007669"/>
    <property type="project" value="UniProtKB-KW"/>
</dbReference>
<comment type="cofactor">
    <cofactor evidence="1">
        <name>Mg(2+)</name>
        <dbReference type="ChEBI" id="CHEBI:18420"/>
    </cofactor>
</comment>
<reference evidence="10" key="1">
    <citation type="journal article" date="2014" name="Science">
        <title>The coffee genome provides insight into the convergent evolution of caffeine biosynthesis.</title>
        <authorList>
            <person name="Denoeud F."/>
            <person name="Carretero-Paulet L."/>
            <person name="Dereeper A."/>
            <person name="Droc G."/>
            <person name="Guyot R."/>
            <person name="Pietrella M."/>
            <person name="Zheng C."/>
            <person name="Alberti A."/>
            <person name="Anthony F."/>
            <person name="Aprea G."/>
            <person name="Aury J.M."/>
            <person name="Bento P."/>
            <person name="Bernard M."/>
            <person name="Bocs S."/>
            <person name="Campa C."/>
            <person name="Cenci A."/>
            <person name="Combes M.C."/>
            <person name="Crouzillat D."/>
            <person name="Da Silva C."/>
            <person name="Daddiego L."/>
            <person name="De Bellis F."/>
            <person name="Dussert S."/>
            <person name="Garsmeur O."/>
            <person name="Gayraud T."/>
            <person name="Guignon V."/>
            <person name="Jahn K."/>
            <person name="Jamilloux V."/>
            <person name="Joet T."/>
            <person name="Labadie K."/>
            <person name="Lan T."/>
            <person name="Leclercq J."/>
            <person name="Lepelley M."/>
            <person name="Leroy T."/>
            <person name="Li L.T."/>
            <person name="Librado P."/>
            <person name="Lopez L."/>
            <person name="Munoz A."/>
            <person name="Noel B."/>
            <person name="Pallavicini A."/>
            <person name="Perrotta G."/>
            <person name="Poncet V."/>
            <person name="Pot D."/>
            <person name="Priyono X."/>
            <person name="Rigoreau M."/>
            <person name="Rouard M."/>
            <person name="Rozas J."/>
            <person name="Tranchant-Dubreuil C."/>
            <person name="VanBuren R."/>
            <person name="Zhang Q."/>
            <person name="Andrade A.C."/>
            <person name="Argout X."/>
            <person name="Bertrand B."/>
            <person name="de Kochko A."/>
            <person name="Graziosi G."/>
            <person name="Henry R.J."/>
            <person name="Jayarama X."/>
            <person name="Ming R."/>
            <person name="Nagai C."/>
            <person name="Rounsley S."/>
            <person name="Sankoff D."/>
            <person name="Giuliano G."/>
            <person name="Albert V.A."/>
            <person name="Wincker P."/>
            <person name="Lashermes P."/>
        </authorList>
    </citation>
    <scope>NUCLEOTIDE SEQUENCE [LARGE SCALE GENOMIC DNA]</scope>
    <source>
        <strain evidence="10">cv. DH200-94</strain>
    </source>
</reference>
<dbReference type="Gramene" id="CDP04663">
    <property type="protein sequence ID" value="CDP04663"/>
    <property type="gene ID" value="GSCOC_T00018705001"/>
</dbReference>
<protein>
    <submittedName>
        <fullName evidence="9">Uncharacterized protein</fullName>
    </submittedName>
</protein>
<keyword evidence="10" id="KW-1185">Reference proteome</keyword>
<keyword evidence="7" id="KW-0460">Magnesium</keyword>
<keyword evidence="6" id="KW-0479">Metal-binding</keyword>
<evidence type="ECO:0000313" key="10">
    <source>
        <dbReference type="Proteomes" id="UP000295252"/>
    </source>
</evidence>
<sequence>MPQVYAMNGGNGPQSYAQNSSYQRGAVDVAKELIKEEIDKELDVKQLSSTSVHPFRIADFGCSTGPNTFVAMKVIREALEEKLRKEGLASEVPEFQVFFNDHISNDFNTLFASLPPERHYLAAGVPGDFHKVLLPKASLHFAHSSCALHWLSDVPKEVTDNTSPAWNKGKIHHGGAKKKVLEVYASQFANDLENYSDINYLPFSPSLSIENLVFCGNIFDILHLPHKKFQNFYLQIGTLNTKMHLLQGLVDELKVNMFNLPLYLPSPNEIKTLMKANEHLNVQRMEILSIPGKHVVFSNPSGIALYLRAALEGLLEKQFGSDIMDELFELFTQKLAESSSLFNPENQDMVVIFVLLKRKLRT</sequence>
<dbReference type="Gene3D" id="3.40.50.150">
    <property type="entry name" value="Vaccinia Virus protein VP39"/>
    <property type="match status" value="1"/>
</dbReference>
<dbReference type="InterPro" id="IPR029063">
    <property type="entry name" value="SAM-dependent_MTases_sf"/>
</dbReference>
<dbReference type="InterPro" id="IPR005299">
    <property type="entry name" value="MeTrfase_7"/>
</dbReference>
<comment type="pathway">
    <text evidence="2">Alkaloid biosynthesis.</text>
</comment>
<evidence type="ECO:0000256" key="7">
    <source>
        <dbReference type="ARBA" id="ARBA00022842"/>
    </source>
</evidence>
<keyword evidence="5" id="KW-0808">Transferase</keyword>
<name>A0A068UAL0_COFCA</name>
<dbReference type="STRING" id="49390.A0A068UAL0"/>
<feature type="region of interest" description="Disordered" evidence="8">
    <location>
        <begin position="1"/>
        <end position="21"/>
    </location>
</feature>
<dbReference type="AlphaFoldDB" id="A0A068UAL0"/>
<proteinExistence type="inferred from homology"/>
<dbReference type="PANTHER" id="PTHR31009">
    <property type="entry name" value="S-ADENOSYL-L-METHIONINE:CARBOXYL METHYLTRANSFERASE FAMILY PROTEIN"/>
    <property type="match status" value="1"/>
</dbReference>